<dbReference type="Gene3D" id="4.10.1000.10">
    <property type="entry name" value="Zinc finger, CCCH-type"/>
    <property type="match status" value="1"/>
</dbReference>
<keyword evidence="8" id="KW-1185">Reference proteome</keyword>
<evidence type="ECO:0000256" key="3">
    <source>
        <dbReference type="ARBA" id="ARBA00022833"/>
    </source>
</evidence>
<feature type="compositionally biased region" description="Polar residues" evidence="5">
    <location>
        <begin position="411"/>
        <end position="420"/>
    </location>
</feature>
<dbReference type="Proteomes" id="UP000226192">
    <property type="component" value="Unassembled WGS sequence"/>
</dbReference>
<feature type="region of interest" description="Disordered" evidence="5">
    <location>
        <begin position="1"/>
        <end position="40"/>
    </location>
</feature>
<keyword evidence="1 4" id="KW-0479">Metal-binding</keyword>
<protein>
    <recommendedName>
        <fullName evidence="6">C3H1-type domain-containing protein</fullName>
    </recommendedName>
</protein>
<evidence type="ECO:0000256" key="5">
    <source>
        <dbReference type="SAM" id="MobiDB-lite"/>
    </source>
</evidence>
<name>A0A2C5Y6J8_9HYPO</name>
<feature type="region of interest" description="Disordered" evidence="5">
    <location>
        <begin position="454"/>
        <end position="503"/>
    </location>
</feature>
<dbReference type="EMBL" id="NJET01000032">
    <property type="protein sequence ID" value="PHH64327.1"/>
    <property type="molecule type" value="Genomic_DNA"/>
</dbReference>
<evidence type="ECO:0000256" key="2">
    <source>
        <dbReference type="ARBA" id="ARBA00022771"/>
    </source>
</evidence>
<feature type="compositionally biased region" description="Basic and acidic residues" evidence="5">
    <location>
        <begin position="463"/>
        <end position="487"/>
    </location>
</feature>
<feature type="domain" description="C3H1-type" evidence="6">
    <location>
        <begin position="505"/>
        <end position="530"/>
    </location>
</feature>
<sequence length="530" mass="58367">MQRKPEPAAEATSSTKDGKEADASETTEQRAKRLRKEARRRLRVTWKPEAELVQVKVFEKDDDEDEGRDVNMIRDAADDRSEGMMLKRRANEAFDEDDDDAPLRSWRMLTRMDTSRLSEEARSKNYVTRGGLVTFTTEEQKRMAEREQQELMVIYTDPNDIPPTPKSPPLEAAQLDKAARILHLAHEDGALNEVHLRWKELDQLGPYSILGRLNQSGSSSAGLQASGSGQAATAGTTLTTVANNNVAFVRGPAVESEILAILGCNSWRDTRSILIDTAHVPQYTEQEVVLSIQIIEKVTGSLAGKPYPAIAPHDWMINDEERRRTEEERAKAEVEANSLRAAAAASAAASAGSSNGQDWSAYFTPQNQAYAPYLALLQQMSGGPQQVQQQQAALAPPPPPQPPTLAHVAPSSGTPTLSQIPDSQLHSILAAINQPGQAQQSSVGAYELAFPAHTQNSTIQAHTGERERDWERGEGSSNRGESHQHTKDGRRKKTLPPHKPVNKALIGTKPCTFWQQGKCARGDKCTFRHD</sequence>
<feature type="region of interest" description="Disordered" evidence="5">
    <location>
        <begin position="381"/>
        <end position="420"/>
    </location>
</feature>
<dbReference type="AlphaFoldDB" id="A0A2C5Y6J8"/>
<feature type="zinc finger region" description="C3H1-type" evidence="4">
    <location>
        <begin position="505"/>
        <end position="530"/>
    </location>
</feature>
<comment type="caution">
    <text evidence="7">The sequence shown here is derived from an EMBL/GenBank/DDBJ whole genome shotgun (WGS) entry which is preliminary data.</text>
</comment>
<dbReference type="GO" id="GO:0008270">
    <property type="term" value="F:zinc ion binding"/>
    <property type="evidence" value="ECO:0007669"/>
    <property type="project" value="UniProtKB-KW"/>
</dbReference>
<dbReference type="STRING" id="1399860.A0A2C5Y6J8"/>
<dbReference type="Pfam" id="PF18044">
    <property type="entry name" value="zf-CCCH_4"/>
    <property type="match status" value="1"/>
</dbReference>
<dbReference type="InterPro" id="IPR000571">
    <property type="entry name" value="Znf_CCCH"/>
</dbReference>
<accession>A0A2C5Y6J8</accession>
<reference evidence="7 8" key="1">
    <citation type="submission" date="2017-06" db="EMBL/GenBank/DDBJ databases">
        <title>Ant-infecting Ophiocordyceps genomes reveal a high diversity of potential behavioral manipulation genes and a possible major role for enterotoxins.</title>
        <authorList>
            <person name="De Bekker C."/>
            <person name="Evans H.C."/>
            <person name="Brachmann A."/>
            <person name="Hughes D.P."/>
        </authorList>
    </citation>
    <scope>NUCLEOTIDE SEQUENCE [LARGE SCALE GENOMIC DNA]</scope>
    <source>
        <strain evidence="7 8">Map64</strain>
    </source>
</reference>
<gene>
    <name evidence="7" type="ORF">CDD81_4684</name>
</gene>
<dbReference type="SUPFAM" id="SSF90229">
    <property type="entry name" value="CCCH zinc finger"/>
    <property type="match status" value="1"/>
</dbReference>
<proteinExistence type="predicted"/>
<evidence type="ECO:0000259" key="6">
    <source>
        <dbReference type="PROSITE" id="PS50103"/>
    </source>
</evidence>
<evidence type="ECO:0000313" key="8">
    <source>
        <dbReference type="Proteomes" id="UP000226192"/>
    </source>
</evidence>
<evidence type="ECO:0000256" key="1">
    <source>
        <dbReference type="ARBA" id="ARBA00022723"/>
    </source>
</evidence>
<organism evidence="7 8">
    <name type="scientific">Ophiocordyceps australis</name>
    <dbReference type="NCBI Taxonomy" id="1399860"/>
    <lineage>
        <taxon>Eukaryota</taxon>
        <taxon>Fungi</taxon>
        <taxon>Dikarya</taxon>
        <taxon>Ascomycota</taxon>
        <taxon>Pezizomycotina</taxon>
        <taxon>Sordariomycetes</taxon>
        <taxon>Hypocreomycetidae</taxon>
        <taxon>Hypocreales</taxon>
        <taxon>Ophiocordycipitaceae</taxon>
        <taxon>Ophiocordyceps</taxon>
    </lineage>
</organism>
<evidence type="ECO:0000256" key="4">
    <source>
        <dbReference type="PROSITE-ProRule" id="PRU00723"/>
    </source>
</evidence>
<keyword evidence="2 4" id="KW-0863">Zinc-finger</keyword>
<feature type="compositionally biased region" description="Basic and acidic residues" evidence="5">
    <location>
        <begin position="16"/>
        <end position="31"/>
    </location>
</feature>
<dbReference type="OrthoDB" id="4347at2759"/>
<dbReference type="InterPro" id="IPR036855">
    <property type="entry name" value="Znf_CCCH_sf"/>
</dbReference>
<dbReference type="InterPro" id="IPR041367">
    <property type="entry name" value="Znf-CCCH_4"/>
</dbReference>
<keyword evidence="3 4" id="KW-0862">Zinc</keyword>
<evidence type="ECO:0000313" key="7">
    <source>
        <dbReference type="EMBL" id="PHH64327.1"/>
    </source>
</evidence>
<feature type="compositionally biased region" description="Low complexity" evidence="5">
    <location>
        <begin position="384"/>
        <end position="394"/>
    </location>
</feature>
<dbReference type="PROSITE" id="PS50103">
    <property type="entry name" value="ZF_C3H1"/>
    <property type="match status" value="1"/>
</dbReference>